<sequence length="148" mass="15169">MVLRDTEELGDRGDRLSTGNSNGELKSAVQVKTGFAYGTDSGMSEELDSDSPTALSAQPRTVYDAYAACPSFTNTSGSSPIDATAVKASFPSWGTNATGSPSLCAGPGGTVIMKQIAIRKGNVAVLLMGSPGLVDKHIETALNKVTPG</sequence>
<organism evidence="2 3">
    <name type="scientific">Streptomyces triculaminicus</name>
    <dbReference type="NCBI Taxonomy" id="2816232"/>
    <lineage>
        <taxon>Bacteria</taxon>
        <taxon>Bacillati</taxon>
        <taxon>Actinomycetota</taxon>
        <taxon>Actinomycetes</taxon>
        <taxon>Kitasatosporales</taxon>
        <taxon>Streptomycetaceae</taxon>
        <taxon>Streptomyces</taxon>
    </lineage>
</organism>
<keyword evidence="3" id="KW-1185">Reference proteome</keyword>
<reference evidence="2" key="1">
    <citation type="submission" date="2021-03" db="EMBL/GenBank/DDBJ databases">
        <title>Streptomyces strains.</title>
        <authorList>
            <person name="Lund M.B."/>
            <person name="Toerring T."/>
        </authorList>
    </citation>
    <scope>NUCLEOTIDE SEQUENCE</scope>
    <source>
        <strain evidence="2">JCM 4242</strain>
    </source>
</reference>
<dbReference type="Proteomes" id="UP000664781">
    <property type="component" value="Unassembled WGS sequence"/>
</dbReference>
<accession>A0A939JQS7</accession>
<feature type="region of interest" description="Disordered" evidence="1">
    <location>
        <begin position="1"/>
        <end position="27"/>
    </location>
</feature>
<gene>
    <name evidence="2" type="ORF">J1792_24950</name>
</gene>
<dbReference type="EMBL" id="JAFMOF010000004">
    <property type="protein sequence ID" value="MBO0655903.1"/>
    <property type="molecule type" value="Genomic_DNA"/>
</dbReference>
<evidence type="ECO:0000313" key="2">
    <source>
        <dbReference type="EMBL" id="MBO0655903.1"/>
    </source>
</evidence>
<name>A0A939JQS7_9ACTN</name>
<comment type="caution">
    <text evidence="2">The sequence shown here is derived from an EMBL/GenBank/DDBJ whole genome shotgun (WGS) entry which is preliminary data.</text>
</comment>
<protein>
    <submittedName>
        <fullName evidence="2">Uncharacterized protein</fullName>
    </submittedName>
</protein>
<dbReference type="RefSeq" id="WP_143587668.1">
    <property type="nucleotide sequence ID" value="NZ_JAFMOF010000004.1"/>
</dbReference>
<dbReference type="AlphaFoldDB" id="A0A939JQS7"/>
<feature type="compositionally biased region" description="Basic and acidic residues" evidence="1">
    <location>
        <begin position="1"/>
        <end position="15"/>
    </location>
</feature>
<evidence type="ECO:0000313" key="3">
    <source>
        <dbReference type="Proteomes" id="UP000664781"/>
    </source>
</evidence>
<evidence type="ECO:0000256" key="1">
    <source>
        <dbReference type="SAM" id="MobiDB-lite"/>
    </source>
</evidence>
<proteinExistence type="predicted"/>